<evidence type="ECO:0000313" key="3">
    <source>
        <dbReference type="Proteomes" id="UP000623467"/>
    </source>
</evidence>
<organism evidence="2 3">
    <name type="scientific">Mycena sanguinolenta</name>
    <dbReference type="NCBI Taxonomy" id="230812"/>
    <lineage>
        <taxon>Eukaryota</taxon>
        <taxon>Fungi</taxon>
        <taxon>Dikarya</taxon>
        <taxon>Basidiomycota</taxon>
        <taxon>Agaricomycotina</taxon>
        <taxon>Agaricomycetes</taxon>
        <taxon>Agaricomycetidae</taxon>
        <taxon>Agaricales</taxon>
        <taxon>Marasmiineae</taxon>
        <taxon>Mycenaceae</taxon>
        <taxon>Mycena</taxon>
    </lineage>
</organism>
<dbReference type="AlphaFoldDB" id="A0A8H6Y073"/>
<evidence type="ECO:0000256" key="1">
    <source>
        <dbReference type="SAM" id="MobiDB-lite"/>
    </source>
</evidence>
<protein>
    <submittedName>
        <fullName evidence="2">Uncharacterized protein</fullName>
    </submittedName>
</protein>
<keyword evidence="3" id="KW-1185">Reference proteome</keyword>
<dbReference type="EMBL" id="JACAZH010000015">
    <property type="protein sequence ID" value="KAF7349786.1"/>
    <property type="molecule type" value="Genomic_DNA"/>
</dbReference>
<sequence length="193" mass="21367">MIMRSTTDCRWMHEYFAPERIAMDPMDVNFTRRRLLAALGLNRSPRSAAPASAVAHDIRLHVVLLLRLPSSRPTSSFISTSSASTDIVAFSTSAYATAYSMSTSPPPPPTFASTHQDPPSPPPHPASPPATRTALRPACKPPTAAQAQYSSRLPVFVLRVEDELVVDARMYPRQLAMTWHEHGQEWTRSRSES</sequence>
<reference evidence="2" key="1">
    <citation type="submission" date="2020-05" db="EMBL/GenBank/DDBJ databases">
        <title>Mycena genomes resolve the evolution of fungal bioluminescence.</title>
        <authorList>
            <person name="Tsai I.J."/>
        </authorList>
    </citation>
    <scope>NUCLEOTIDE SEQUENCE</scope>
    <source>
        <strain evidence="2">160909Yilan</strain>
    </source>
</reference>
<proteinExistence type="predicted"/>
<feature type="compositionally biased region" description="Pro residues" evidence="1">
    <location>
        <begin position="118"/>
        <end position="128"/>
    </location>
</feature>
<dbReference type="Proteomes" id="UP000623467">
    <property type="component" value="Unassembled WGS sequence"/>
</dbReference>
<evidence type="ECO:0000313" key="2">
    <source>
        <dbReference type="EMBL" id="KAF7349786.1"/>
    </source>
</evidence>
<comment type="caution">
    <text evidence="2">The sequence shown here is derived from an EMBL/GenBank/DDBJ whole genome shotgun (WGS) entry which is preliminary data.</text>
</comment>
<feature type="region of interest" description="Disordered" evidence="1">
    <location>
        <begin position="99"/>
        <end position="143"/>
    </location>
</feature>
<name>A0A8H6Y073_9AGAR</name>
<gene>
    <name evidence="2" type="ORF">MSAN_01705800</name>
</gene>
<accession>A0A8H6Y073</accession>